<sequence length="654" mass="71503">MTSSMIDQLRAWTSAGWLRPLDLAFAQFLVRLDPQAPALLPLAGALLARLEGEGHTCIALEDLLDAPQRFLDWPAPAHAMLATALGHWPHAAQWTETLAQSLCVQVTERNTSDPANSAETPLVLSAARLYLRRYWRDQQFIAETLRQRAQQRVADAANPEVLRPWLEQLFPASDEPGDALPWQKIACALALRSHFSIITGGPGTGKTYTAARFMALLMATSSTPLRIVLAAPTGKAAVRIDESLQSAVGTLPQLGPIPDMTAAFAHLRPARTLHSLLGARPDSRRFRHDAAHPLELDVLVVDEASMIHQEMMAALLRALPPAARLILLGDQDQLASVEAGAVLAELSLGSGKYDAETCHYMQASCGAAPQPGDNGHSPLAANIIRLQRSHRFNAEIGALADAVHGGHPESAVRILQTAHTGTLAWQPAPAIHQILELAHSESAYGRVWQAAGQPPPKDQQQHSAWVKAILNDYAGFRILCALRQGPWGVTGINRAIEDYLLRQGILQSRGLWYAGRPTLVTRNDPNLGLSNGDIGIALPDLDKRLRVYFPNSEDAPRAILPSRLNHTESAWAMTVHKAQGSEFAHTVLILPPEDSPVLSRELLYTAITRARKRFTLIAPRERLENAIRRQTRRMSGLHAALTRLERIPTGQIST</sequence>
<reference evidence="1 2" key="1">
    <citation type="journal article" date="2021" name="ISME J.">
        <title>Genomic evolution of the class Acidithiobacillia: deep-branching Proteobacteria living in extreme acidic conditions.</title>
        <authorList>
            <person name="Moya-Beltran A."/>
            <person name="Beard S."/>
            <person name="Rojas-Villalobos C."/>
            <person name="Issotta F."/>
            <person name="Gallardo Y."/>
            <person name="Ulloa R."/>
            <person name="Giaveno A."/>
            <person name="Degli Esposti M."/>
            <person name="Johnson D.B."/>
            <person name="Quatrini R."/>
        </authorList>
    </citation>
    <scope>NUCLEOTIDE SEQUENCE [LARGE SCALE GENOMIC DNA]</scope>
    <source>
        <strain evidence="1 2">CF3</strain>
    </source>
</reference>
<dbReference type="EMBL" id="CP130946">
    <property type="protein sequence ID" value="XRP72677.1"/>
    <property type="molecule type" value="Genomic_DNA"/>
</dbReference>
<organism evidence="1 2">
    <name type="scientific">Acidithiobacillus ferruginosus</name>
    <dbReference type="NCBI Taxonomy" id="3063951"/>
    <lineage>
        <taxon>Bacteria</taxon>
        <taxon>Pseudomonadati</taxon>
        <taxon>Pseudomonadota</taxon>
        <taxon>Acidithiobacillia</taxon>
        <taxon>Acidithiobacillales</taxon>
        <taxon>Acidithiobacillaceae</taxon>
        <taxon>Acidithiobacillus</taxon>
    </lineage>
</organism>
<keyword evidence="1" id="KW-0378">Hydrolase</keyword>
<gene>
    <name evidence="1" type="primary">recD</name>
    <name evidence="1" type="ORF">HF292_012900</name>
</gene>
<name>A0ACD5IG72_9PROT</name>
<accession>A0ACD5IG72</accession>
<evidence type="ECO:0000313" key="1">
    <source>
        <dbReference type="EMBL" id="XRP72677.1"/>
    </source>
</evidence>
<keyword evidence="2" id="KW-1185">Reference proteome</keyword>
<evidence type="ECO:0000313" key="2">
    <source>
        <dbReference type="Proteomes" id="UP001196097"/>
    </source>
</evidence>
<dbReference type="EC" id="3.1.11.5" evidence="1"/>
<dbReference type="Proteomes" id="UP001196097">
    <property type="component" value="Chromosome"/>
</dbReference>
<protein>
    <submittedName>
        <fullName evidence="1">Exodeoxyribonuclease V subunit alpha</fullName>
        <ecNumber evidence="1">3.1.11.5</ecNumber>
    </submittedName>
</protein>
<proteinExistence type="predicted"/>